<dbReference type="InterPro" id="IPR004839">
    <property type="entry name" value="Aminotransferase_I/II_large"/>
</dbReference>
<evidence type="ECO:0000256" key="5">
    <source>
        <dbReference type="SAM" id="SignalP"/>
    </source>
</evidence>
<evidence type="ECO:0000256" key="2">
    <source>
        <dbReference type="ARBA" id="ARBA00008392"/>
    </source>
</evidence>
<proteinExistence type="inferred from homology"/>
<protein>
    <recommendedName>
        <fullName evidence="6">Aminotransferase class I/classII large domain-containing protein</fullName>
    </recommendedName>
</protein>
<keyword evidence="3" id="KW-0808">Transferase</keyword>
<evidence type="ECO:0000256" key="4">
    <source>
        <dbReference type="ARBA" id="ARBA00023315"/>
    </source>
</evidence>
<dbReference type="PANTHER" id="PTHR13693:SF79">
    <property type="entry name" value="SERINE PALMITOYLTRANSFERASE 2"/>
    <property type="match status" value="1"/>
</dbReference>
<gene>
    <name evidence="7" type="ORF">GOODEAATRI_026811</name>
</gene>
<keyword evidence="8" id="KW-1185">Reference proteome</keyword>
<dbReference type="InterPro" id="IPR050087">
    <property type="entry name" value="AON_synthase_class-II"/>
</dbReference>
<dbReference type="Gene3D" id="3.40.640.10">
    <property type="entry name" value="Type I PLP-dependent aspartate aminotransferase-like (Major domain)"/>
    <property type="match status" value="1"/>
</dbReference>
<comment type="similarity">
    <text evidence="2">Belongs to the class-II pyridoxal-phosphate-dependent aminotransferase family.</text>
</comment>
<dbReference type="Pfam" id="PF00155">
    <property type="entry name" value="Aminotran_1_2"/>
    <property type="match status" value="1"/>
</dbReference>
<feature type="domain" description="Aminotransferase class I/classII large" evidence="6">
    <location>
        <begin position="130"/>
        <end position="228"/>
    </location>
</feature>
<evidence type="ECO:0000259" key="6">
    <source>
        <dbReference type="Pfam" id="PF00155"/>
    </source>
</evidence>
<name>A0ABV0N4K4_9TELE</name>
<comment type="cofactor">
    <cofactor evidence="1">
        <name>pyridoxal 5'-phosphate</name>
        <dbReference type="ChEBI" id="CHEBI:597326"/>
    </cofactor>
</comment>
<feature type="signal peptide" evidence="5">
    <location>
        <begin position="1"/>
        <end position="20"/>
    </location>
</feature>
<evidence type="ECO:0000313" key="8">
    <source>
        <dbReference type="Proteomes" id="UP001476798"/>
    </source>
</evidence>
<dbReference type="EMBL" id="JAHRIO010023375">
    <property type="protein sequence ID" value="MEQ2166328.1"/>
    <property type="molecule type" value="Genomic_DNA"/>
</dbReference>
<evidence type="ECO:0000256" key="3">
    <source>
        <dbReference type="ARBA" id="ARBA00022679"/>
    </source>
</evidence>
<dbReference type="InterPro" id="IPR015421">
    <property type="entry name" value="PyrdxlP-dep_Trfase_major"/>
</dbReference>
<accession>A0ABV0N4K4</accession>
<dbReference type="Proteomes" id="UP001476798">
    <property type="component" value="Unassembled WGS sequence"/>
</dbReference>
<keyword evidence="4" id="KW-0012">Acyltransferase</keyword>
<dbReference type="PANTHER" id="PTHR13693">
    <property type="entry name" value="CLASS II AMINOTRANSFERASE/8-AMINO-7-OXONONANOATE SYNTHASE"/>
    <property type="match status" value="1"/>
</dbReference>
<dbReference type="InterPro" id="IPR015424">
    <property type="entry name" value="PyrdxlP-dep_Trfase"/>
</dbReference>
<reference evidence="7 8" key="1">
    <citation type="submission" date="2021-06" db="EMBL/GenBank/DDBJ databases">
        <authorList>
            <person name="Palmer J.M."/>
        </authorList>
    </citation>
    <scope>NUCLEOTIDE SEQUENCE [LARGE SCALE GENOMIC DNA]</scope>
    <source>
        <strain evidence="7 8">GA_2019</strain>
        <tissue evidence="7">Muscle</tissue>
    </source>
</reference>
<keyword evidence="5" id="KW-0732">Signal</keyword>
<dbReference type="SUPFAM" id="SSF53383">
    <property type="entry name" value="PLP-dependent transferases"/>
    <property type="match status" value="1"/>
</dbReference>
<organism evidence="7 8">
    <name type="scientific">Goodea atripinnis</name>
    <dbReference type="NCBI Taxonomy" id="208336"/>
    <lineage>
        <taxon>Eukaryota</taxon>
        <taxon>Metazoa</taxon>
        <taxon>Chordata</taxon>
        <taxon>Craniata</taxon>
        <taxon>Vertebrata</taxon>
        <taxon>Euteleostomi</taxon>
        <taxon>Actinopterygii</taxon>
        <taxon>Neopterygii</taxon>
        <taxon>Teleostei</taxon>
        <taxon>Neoteleostei</taxon>
        <taxon>Acanthomorphata</taxon>
        <taxon>Ovalentaria</taxon>
        <taxon>Atherinomorphae</taxon>
        <taxon>Cyprinodontiformes</taxon>
        <taxon>Goodeidae</taxon>
        <taxon>Goodea</taxon>
    </lineage>
</organism>
<feature type="chain" id="PRO_5047143072" description="Aminotransferase class I/classII large domain-containing protein" evidence="5">
    <location>
        <begin position="21"/>
        <end position="287"/>
    </location>
</feature>
<comment type="caution">
    <text evidence="7">The sequence shown here is derived from an EMBL/GenBank/DDBJ whole genome shotgun (WGS) entry which is preliminary data.</text>
</comment>
<evidence type="ECO:0000256" key="1">
    <source>
        <dbReference type="ARBA" id="ARBA00001933"/>
    </source>
</evidence>
<evidence type="ECO:0000313" key="7">
    <source>
        <dbReference type="EMBL" id="MEQ2166328.1"/>
    </source>
</evidence>
<sequence length="287" mass="32297">MAHLMFALSASLQDAGGATAAVGFSDAVLQALALMTRELGCVMSFLVQACRQVWLAQPPLTEACRRTIRGVPVMLGELFGSAAVEALERTVQAHHISQQLILGRCFSRYVPPSCSCVTIGPQSQLGNELPGSQEISRFFCHCSQNFHLFHLDRFFLIDMQSLEKLLREAIVHGQPRTHRPWKKILIMVEGIYSMEGSIVRLPEVITLKKRYRAYLYLDEAHSMGALGPRGRGVVDYFDLDPCCDRVRRLAENTIYFRQRLREMGFIIYGNNESPVVPMMLYMPAKIG</sequence>